<evidence type="ECO:0000259" key="8">
    <source>
        <dbReference type="PROSITE" id="PS51078"/>
    </source>
</evidence>
<evidence type="ECO:0000313" key="10">
    <source>
        <dbReference type="Proteomes" id="UP000297866"/>
    </source>
</evidence>
<organism evidence="9 10">
    <name type="scientific">Cryobacterium tagatosivorans</name>
    <dbReference type="NCBI Taxonomy" id="1259199"/>
    <lineage>
        <taxon>Bacteria</taxon>
        <taxon>Bacillati</taxon>
        <taxon>Actinomycetota</taxon>
        <taxon>Actinomycetes</taxon>
        <taxon>Micrococcales</taxon>
        <taxon>Microbacteriaceae</taxon>
        <taxon>Cryobacterium</taxon>
    </lineage>
</organism>
<dbReference type="GO" id="GO:0045892">
    <property type="term" value="P:negative regulation of DNA-templated transcription"/>
    <property type="evidence" value="ECO:0007669"/>
    <property type="project" value="TreeGrafter"/>
</dbReference>
<gene>
    <name evidence="9" type="ORF">E3O23_00555</name>
</gene>
<protein>
    <recommendedName>
        <fullName evidence="6">Glycerol operon regulatory protein</fullName>
    </recommendedName>
</protein>
<dbReference type="SMART" id="SM00346">
    <property type="entry name" value="HTH_ICLR"/>
    <property type="match status" value="1"/>
</dbReference>
<dbReference type="Gene3D" id="1.10.10.10">
    <property type="entry name" value="Winged helix-like DNA-binding domain superfamily/Winged helix DNA-binding domain"/>
    <property type="match status" value="1"/>
</dbReference>
<dbReference type="Pfam" id="PF09339">
    <property type="entry name" value="HTH_IclR"/>
    <property type="match status" value="1"/>
</dbReference>
<dbReference type="InterPro" id="IPR050707">
    <property type="entry name" value="HTH_MetabolicPath_Reg"/>
</dbReference>
<proteinExistence type="predicted"/>
<dbReference type="SUPFAM" id="SSF46785">
    <property type="entry name" value="Winged helix' DNA-binding domain"/>
    <property type="match status" value="1"/>
</dbReference>
<keyword evidence="1" id="KW-0319">Glycerol metabolism</keyword>
<dbReference type="Pfam" id="PF01614">
    <property type="entry name" value="IclR_C"/>
    <property type="match status" value="1"/>
</dbReference>
<dbReference type="OrthoDB" id="8479143at2"/>
<dbReference type="GO" id="GO:0003677">
    <property type="term" value="F:DNA binding"/>
    <property type="evidence" value="ECO:0007669"/>
    <property type="project" value="UniProtKB-KW"/>
</dbReference>
<comment type="caution">
    <text evidence="9">The sequence shown here is derived from an EMBL/GenBank/DDBJ whole genome shotgun (WGS) entry which is preliminary data.</text>
</comment>
<evidence type="ECO:0000313" key="9">
    <source>
        <dbReference type="EMBL" id="TFB56741.1"/>
    </source>
</evidence>
<feature type="domain" description="HTH iclR-type" evidence="7">
    <location>
        <begin position="14"/>
        <end position="77"/>
    </location>
</feature>
<dbReference type="InterPro" id="IPR014757">
    <property type="entry name" value="Tscrpt_reg_IclR_C"/>
</dbReference>
<keyword evidence="3" id="KW-0238">DNA-binding</keyword>
<comment type="function">
    <text evidence="5">May be an activator protein for the gylABX operon.</text>
</comment>
<evidence type="ECO:0000259" key="7">
    <source>
        <dbReference type="PROSITE" id="PS51077"/>
    </source>
</evidence>
<sequence length="267" mass="29458">MTETDPPEGGVREVKSAAYAVEILELLSSRQNRPARLREISEALGIPKSSCYALLRTLSQRGWVRRDETGTLYGVGIRALMAGMSYLDADPHLRFVQPMLDSLNEQLDETVHFGRLDGNDIIYLATRESSQYLRVINRVGRRLPASATSLGKALLAQRMDVDLDAHLMTPLPQLTPHTITDRRVLLDDLSTTRDRGYAIDLEENTAGLKCFGFALRYANPVLDAISCSVPLARLTKKREAEIVSVMLAAAAAIERQSPMGEGYGATL</sequence>
<dbReference type="InterPro" id="IPR036388">
    <property type="entry name" value="WH-like_DNA-bd_sf"/>
</dbReference>
<dbReference type="GO" id="GO:0006071">
    <property type="term" value="P:glycerol metabolic process"/>
    <property type="evidence" value="ECO:0007669"/>
    <property type="project" value="UniProtKB-KW"/>
</dbReference>
<evidence type="ECO:0000256" key="3">
    <source>
        <dbReference type="ARBA" id="ARBA00023125"/>
    </source>
</evidence>
<dbReference type="PANTHER" id="PTHR30136:SF24">
    <property type="entry name" value="HTH-TYPE TRANSCRIPTIONAL REPRESSOR ALLR"/>
    <property type="match status" value="1"/>
</dbReference>
<evidence type="ECO:0000256" key="4">
    <source>
        <dbReference type="ARBA" id="ARBA00023163"/>
    </source>
</evidence>
<evidence type="ECO:0000256" key="6">
    <source>
        <dbReference type="ARBA" id="ARBA00070406"/>
    </source>
</evidence>
<evidence type="ECO:0000256" key="5">
    <source>
        <dbReference type="ARBA" id="ARBA00058938"/>
    </source>
</evidence>
<dbReference type="SUPFAM" id="SSF55781">
    <property type="entry name" value="GAF domain-like"/>
    <property type="match status" value="1"/>
</dbReference>
<name>A0A4R8UI04_9MICO</name>
<dbReference type="PANTHER" id="PTHR30136">
    <property type="entry name" value="HELIX-TURN-HELIX TRANSCRIPTIONAL REGULATOR, ICLR FAMILY"/>
    <property type="match status" value="1"/>
</dbReference>
<dbReference type="InterPro" id="IPR005471">
    <property type="entry name" value="Tscrpt_reg_IclR_N"/>
</dbReference>
<dbReference type="PROSITE" id="PS51078">
    <property type="entry name" value="ICLR_ED"/>
    <property type="match status" value="1"/>
</dbReference>
<dbReference type="InterPro" id="IPR036390">
    <property type="entry name" value="WH_DNA-bd_sf"/>
</dbReference>
<keyword evidence="10" id="KW-1185">Reference proteome</keyword>
<evidence type="ECO:0000256" key="1">
    <source>
        <dbReference type="ARBA" id="ARBA00022798"/>
    </source>
</evidence>
<dbReference type="InterPro" id="IPR029016">
    <property type="entry name" value="GAF-like_dom_sf"/>
</dbReference>
<keyword evidence="2" id="KW-0805">Transcription regulation</keyword>
<dbReference type="RefSeq" id="WP_134486740.1">
    <property type="nucleotide sequence ID" value="NZ_SOEZ01000006.1"/>
</dbReference>
<evidence type="ECO:0000256" key="2">
    <source>
        <dbReference type="ARBA" id="ARBA00023015"/>
    </source>
</evidence>
<dbReference type="EMBL" id="SOEZ01000006">
    <property type="protein sequence ID" value="TFB56741.1"/>
    <property type="molecule type" value="Genomic_DNA"/>
</dbReference>
<dbReference type="Gene3D" id="3.30.450.40">
    <property type="match status" value="1"/>
</dbReference>
<dbReference type="AlphaFoldDB" id="A0A4R8UI04"/>
<accession>A0A4R8UI04</accession>
<keyword evidence="4" id="KW-0804">Transcription</keyword>
<dbReference type="FunFam" id="1.10.10.10:FF:000056">
    <property type="entry name" value="IclR family transcriptional regulator"/>
    <property type="match status" value="1"/>
</dbReference>
<feature type="domain" description="IclR-ED" evidence="8">
    <location>
        <begin position="78"/>
        <end position="259"/>
    </location>
</feature>
<dbReference type="Proteomes" id="UP000297866">
    <property type="component" value="Unassembled WGS sequence"/>
</dbReference>
<dbReference type="PROSITE" id="PS51077">
    <property type="entry name" value="HTH_ICLR"/>
    <property type="match status" value="1"/>
</dbReference>
<reference evidence="9 10" key="1">
    <citation type="submission" date="2019-03" db="EMBL/GenBank/DDBJ databases">
        <title>Genomics of glacier-inhabiting Cryobacterium strains.</title>
        <authorList>
            <person name="Liu Q."/>
            <person name="Xin Y.-H."/>
        </authorList>
    </citation>
    <scope>NUCLEOTIDE SEQUENCE [LARGE SCALE GENOMIC DNA]</scope>
    <source>
        <strain evidence="9 10">Sr47</strain>
    </source>
</reference>
<dbReference type="GO" id="GO:0003700">
    <property type="term" value="F:DNA-binding transcription factor activity"/>
    <property type="evidence" value="ECO:0007669"/>
    <property type="project" value="TreeGrafter"/>
</dbReference>